<evidence type="ECO:0000256" key="2">
    <source>
        <dbReference type="ARBA" id="ARBA00022475"/>
    </source>
</evidence>
<keyword evidence="4" id="KW-0133">Cell shape</keyword>
<dbReference type="Pfam" id="PF03023">
    <property type="entry name" value="MurJ"/>
    <property type="match status" value="1"/>
</dbReference>
<comment type="subcellular location">
    <subcellularLocation>
        <location evidence="1">Cell membrane</location>
        <topology evidence="1">Multi-pass membrane protein</topology>
    </subcellularLocation>
</comment>
<dbReference type="InterPro" id="IPR004268">
    <property type="entry name" value="MurJ"/>
</dbReference>
<feature type="transmembrane region" description="Helical" evidence="9">
    <location>
        <begin position="69"/>
        <end position="92"/>
    </location>
</feature>
<evidence type="ECO:0000313" key="10">
    <source>
        <dbReference type="EMBL" id="GAA2356985.1"/>
    </source>
</evidence>
<feature type="transmembrane region" description="Helical" evidence="9">
    <location>
        <begin position="245"/>
        <end position="268"/>
    </location>
</feature>
<feature type="transmembrane region" description="Helical" evidence="9">
    <location>
        <begin position="562"/>
        <end position="586"/>
    </location>
</feature>
<dbReference type="EMBL" id="BAAASD010000026">
    <property type="protein sequence ID" value="GAA2356985.1"/>
    <property type="molecule type" value="Genomic_DNA"/>
</dbReference>
<feature type="transmembrane region" description="Helical" evidence="9">
    <location>
        <begin position="415"/>
        <end position="436"/>
    </location>
</feature>
<evidence type="ECO:0000256" key="8">
    <source>
        <dbReference type="SAM" id="MobiDB-lite"/>
    </source>
</evidence>
<feature type="transmembrane region" description="Helical" evidence="9">
    <location>
        <begin position="289"/>
        <end position="307"/>
    </location>
</feature>
<keyword evidence="2" id="KW-1003">Cell membrane</keyword>
<evidence type="ECO:0000256" key="3">
    <source>
        <dbReference type="ARBA" id="ARBA00022692"/>
    </source>
</evidence>
<evidence type="ECO:0000256" key="1">
    <source>
        <dbReference type="ARBA" id="ARBA00004651"/>
    </source>
</evidence>
<evidence type="ECO:0000256" key="6">
    <source>
        <dbReference type="ARBA" id="ARBA00022989"/>
    </source>
</evidence>
<evidence type="ECO:0000256" key="5">
    <source>
        <dbReference type="ARBA" id="ARBA00022984"/>
    </source>
</evidence>
<evidence type="ECO:0000256" key="9">
    <source>
        <dbReference type="SAM" id="Phobius"/>
    </source>
</evidence>
<organism evidence="10 11">
    <name type="scientific">Streptomyces cuspidosporus</name>
    <dbReference type="NCBI Taxonomy" id="66882"/>
    <lineage>
        <taxon>Bacteria</taxon>
        <taxon>Bacillati</taxon>
        <taxon>Actinomycetota</taxon>
        <taxon>Actinomycetes</taxon>
        <taxon>Kitasatosporales</taxon>
        <taxon>Streptomycetaceae</taxon>
        <taxon>Streptomyces</taxon>
    </lineage>
</organism>
<protein>
    <recommendedName>
        <fullName evidence="12">Murein biosynthesis integral membrane protein MurJ</fullName>
    </recommendedName>
</protein>
<dbReference type="PANTHER" id="PTHR47019">
    <property type="entry name" value="LIPID II FLIPPASE MURJ"/>
    <property type="match status" value="1"/>
</dbReference>
<dbReference type="PRINTS" id="PR01806">
    <property type="entry name" value="VIRFACTRMVIN"/>
</dbReference>
<dbReference type="Proteomes" id="UP001500253">
    <property type="component" value="Unassembled WGS sequence"/>
</dbReference>
<dbReference type="InterPro" id="IPR051050">
    <property type="entry name" value="Lipid_II_flippase_MurJ/MviN"/>
</dbReference>
<keyword evidence="7 9" id="KW-0472">Membrane</keyword>
<dbReference type="PANTHER" id="PTHR47019:SF1">
    <property type="entry name" value="LIPID II FLIPPASE MURJ"/>
    <property type="match status" value="1"/>
</dbReference>
<feature type="compositionally biased region" description="Low complexity" evidence="8">
    <location>
        <begin position="1"/>
        <end position="12"/>
    </location>
</feature>
<accession>A0ABN3GQR8</accession>
<feature type="transmembrane region" description="Helical" evidence="9">
    <location>
        <begin position="104"/>
        <end position="123"/>
    </location>
</feature>
<feature type="transmembrane region" description="Helical" evidence="9">
    <location>
        <begin position="448"/>
        <end position="471"/>
    </location>
</feature>
<keyword evidence="3 9" id="KW-0812">Transmembrane</keyword>
<feature type="transmembrane region" description="Helical" evidence="9">
    <location>
        <begin position="215"/>
        <end position="233"/>
    </location>
</feature>
<feature type="transmembrane region" description="Helical" evidence="9">
    <location>
        <begin position="375"/>
        <end position="395"/>
    </location>
</feature>
<evidence type="ECO:0000256" key="4">
    <source>
        <dbReference type="ARBA" id="ARBA00022960"/>
    </source>
</evidence>
<feature type="transmembrane region" description="Helical" evidence="9">
    <location>
        <begin position="143"/>
        <end position="167"/>
    </location>
</feature>
<dbReference type="CDD" id="cd13123">
    <property type="entry name" value="MATE_MurJ_like"/>
    <property type="match status" value="1"/>
</dbReference>
<feature type="transmembrane region" description="Helical" evidence="9">
    <location>
        <begin position="335"/>
        <end position="354"/>
    </location>
</feature>
<feature type="transmembrane region" description="Helical" evidence="9">
    <location>
        <begin position="477"/>
        <end position="499"/>
    </location>
</feature>
<proteinExistence type="predicted"/>
<gene>
    <name evidence="10" type="ORF">GCM10010246_52950</name>
</gene>
<keyword evidence="11" id="KW-1185">Reference proteome</keyword>
<evidence type="ECO:0008006" key="12">
    <source>
        <dbReference type="Google" id="ProtNLM"/>
    </source>
</evidence>
<comment type="caution">
    <text evidence="10">The sequence shown here is derived from an EMBL/GenBank/DDBJ whole genome shotgun (WGS) entry which is preliminary data.</text>
</comment>
<feature type="region of interest" description="Disordered" evidence="8">
    <location>
        <begin position="1"/>
        <end position="29"/>
    </location>
</feature>
<name>A0ABN3GQR8_9ACTN</name>
<sequence>MSAPTSPAGPAGPASPPPPPADAADVTQVDGAADVTQAGEAAQAGGAAEGAGRSASVLRSGALMAAGSLVSRATGFVRSAVVAAALGVGLAADGYAVGNSVPNILYTLLLGGALNAVFVPELVKAAKEHADGGAAYTDRLLTVCTTALLLITAGAVIAAPAIVAAYTDYTGAQATMTVAFARYCLPQIFFLGLFTLLGQVLNARGRFGAMMWTPVLNNVVVIAVFALYLATAATGGTLTPGETALLGWGTTAGIAAQALALLPSLRAARFRWRPRFDWRGSGLSRPLRSAGWLVLLVFTNQLAYWAVTWLATMAGERAAAAGTDGAGFSAYNNAYLLWAVPHGIVTVSLVTALMPRMSGAAADGDLAAVRRDVSYALRGSAAAVVPAACALYALAGPVMAAVFQYGRTDADDIAAMAGTLMAFAPGLVAFSGQYVLSRAFYALSDTRTPFLLNLVISGLNAGLSVAAYLLLPARWAVTGMAGAYSVALYAGWAVTAYVLNRRLPPTAAPPGRRRKARARARARARRAGLWRSPSVAALARLLLAALPAAALGEFAATRATPLGPFAAAAVGAAAILLVFATLAGPMRLTELDAARRSLARRLGRRA</sequence>
<reference evidence="10 11" key="1">
    <citation type="journal article" date="2019" name="Int. J. Syst. Evol. Microbiol.">
        <title>The Global Catalogue of Microorganisms (GCM) 10K type strain sequencing project: providing services to taxonomists for standard genome sequencing and annotation.</title>
        <authorList>
            <consortium name="The Broad Institute Genomics Platform"/>
            <consortium name="The Broad Institute Genome Sequencing Center for Infectious Disease"/>
            <person name="Wu L."/>
            <person name="Ma J."/>
        </authorList>
    </citation>
    <scope>NUCLEOTIDE SEQUENCE [LARGE SCALE GENOMIC DNA]</scope>
    <source>
        <strain evidence="10 11">JCM 4316</strain>
    </source>
</reference>
<feature type="transmembrane region" description="Helical" evidence="9">
    <location>
        <begin position="179"/>
        <end position="203"/>
    </location>
</feature>
<evidence type="ECO:0000256" key="7">
    <source>
        <dbReference type="ARBA" id="ARBA00023136"/>
    </source>
</evidence>
<feature type="transmembrane region" description="Helical" evidence="9">
    <location>
        <begin position="529"/>
        <end position="550"/>
    </location>
</feature>
<evidence type="ECO:0000313" key="11">
    <source>
        <dbReference type="Proteomes" id="UP001500253"/>
    </source>
</evidence>
<keyword evidence="5" id="KW-0573">Peptidoglycan synthesis</keyword>
<keyword evidence="6 9" id="KW-1133">Transmembrane helix</keyword>
<dbReference type="NCBIfam" id="TIGR01695">
    <property type="entry name" value="murJ_mviN"/>
    <property type="match status" value="1"/>
</dbReference>